<dbReference type="CDD" id="cd11558">
    <property type="entry name" value="W2_eIF2B_epsilon"/>
    <property type="match status" value="1"/>
</dbReference>
<evidence type="ECO:0000256" key="5">
    <source>
        <dbReference type="ARBA" id="ARBA00022917"/>
    </source>
</evidence>
<evidence type="ECO:0000256" key="6">
    <source>
        <dbReference type="ARBA" id="ARBA00044144"/>
    </source>
</evidence>
<dbReference type="AlphaFoldDB" id="A0AA39LTQ9"/>
<feature type="domain" description="W2" evidence="9">
    <location>
        <begin position="484"/>
        <end position="648"/>
    </location>
</feature>
<dbReference type="SUPFAM" id="SSF51161">
    <property type="entry name" value="Trimeric LpxA-like enzymes"/>
    <property type="match status" value="1"/>
</dbReference>
<dbReference type="InterPro" id="IPR056764">
    <property type="entry name" value="LbH_EIF2B3/5"/>
</dbReference>
<proteinExistence type="inferred from homology"/>
<dbReference type="PANTHER" id="PTHR45887:SF1">
    <property type="entry name" value="TRANSLATION INITIATION FACTOR EIF-2B SUBUNIT EPSILON"/>
    <property type="match status" value="1"/>
</dbReference>
<dbReference type="InterPro" id="IPR003307">
    <property type="entry name" value="W2_domain"/>
</dbReference>
<dbReference type="Proteomes" id="UP001175271">
    <property type="component" value="Unassembled WGS sequence"/>
</dbReference>
<dbReference type="SUPFAM" id="SSF53448">
    <property type="entry name" value="Nucleotide-diphospho-sugar transferases"/>
    <property type="match status" value="1"/>
</dbReference>
<name>A0AA39LTQ9_9BILA</name>
<dbReference type="Pfam" id="PF25084">
    <property type="entry name" value="LbH_EIF2B"/>
    <property type="match status" value="1"/>
</dbReference>
<reference evidence="10" key="1">
    <citation type="submission" date="2023-06" db="EMBL/GenBank/DDBJ databases">
        <title>Genomic analysis of the entomopathogenic nematode Steinernema hermaphroditum.</title>
        <authorList>
            <person name="Schwarz E.M."/>
            <person name="Heppert J.K."/>
            <person name="Baniya A."/>
            <person name="Schwartz H.T."/>
            <person name="Tan C.-H."/>
            <person name="Antoshechkin I."/>
            <person name="Sternberg P.W."/>
            <person name="Goodrich-Blair H."/>
            <person name="Dillman A.R."/>
        </authorList>
    </citation>
    <scope>NUCLEOTIDE SEQUENCE</scope>
    <source>
        <strain evidence="10">PS9179</strain>
        <tissue evidence="10">Whole animal</tissue>
    </source>
</reference>
<evidence type="ECO:0000256" key="4">
    <source>
        <dbReference type="ARBA" id="ARBA00022540"/>
    </source>
</evidence>
<evidence type="ECO:0000256" key="8">
    <source>
        <dbReference type="ARBA" id="ARBA00046432"/>
    </source>
</evidence>
<keyword evidence="3" id="KW-0963">Cytoplasm</keyword>
<dbReference type="SUPFAM" id="SSF48371">
    <property type="entry name" value="ARM repeat"/>
    <property type="match status" value="1"/>
</dbReference>
<evidence type="ECO:0000259" key="9">
    <source>
        <dbReference type="PROSITE" id="PS51363"/>
    </source>
</evidence>
<dbReference type="EMBL" id="JAUCMV010000003">
    <property type="protein sequence ID" value="KAK0409322.1"/>
    <property type="molecule type" value="Genomic_DNA"/>
</dbReference>
<protein>
    <recommendedName>
        <fullName evidence="6">Translation initiation factor eIF2B subunit epsilon</fullName>
    </recommendedName>
    <alternativeName>
        <fullName evidence="7">eIF2B GDP-GTP exchange factor subunit epsilon</fullName>
    </alternativeName>
</protein>
<evidence type="ECO:0000256" key="3">
    <source>
        <dbReference type="ARBA" id="ARBA00022490"/>
    </source>
</evidence>
<comment type="subunit">
    <text evidence="8">Component of the translation initiation factor 2B (eIF2B) complex which is a heterodecamer of two sets of five different subunits: alpha, beta, gamma, delta and epsilon. Subunits alpha, beta and delta comprise a regulatory subcomplex and subunits epsilon and gamma comprise a catalytic subcomplex. Within the complex, the hexameric regulatory complex resides at the center, with the two heterodimeric catalytic subcomplexes bound on opposite sides.</text>
</comment>
<dbReference type="SMART" id="SM00515">
    <property type="entry name" value="eIF5C"/>
    <property type="match status" value="1"/>
</dbReference>
<comment type="subcellular location">
    <subcellularLocation>
        <location evidence="1">Cytoplasm</location>
        <location evidence="1">Cytosol</location>
    </subcellularLocation>
</comment>
<dbReference type="Gene3D" id="1.25.40.180">
    <property type="match status" value="1"/>
</dbReference>
<keyword evidence="5" id="KW-0648">Protein biosynthesis</keyword>
<dbReference type="InterPro" id="IPR051956">
    <property type="entry name" value="eIF2B_epsilon"/>
</dbReference>
<dbReference type="InterPro" id="IPR011004">
    <property type="entry name" value="Trimer_LpxA-like_sf"/>
</dbReference>
<sequence>MTKHPKRPELTAVVIGDNFDARFAPFLRHSQWALKNIGALTALEGCLMWLARAPVTNVILVVSTEDETKLKELAHILHSYKAFFSGLVVSGKNVMSVGDAIREVQQRSLITRDFVLVHNVATICSSKLEEELARFRERRRADKNNSMTLLYTPTLGEMNPVIAFGKHSKKLVYYFKKERSTELYIEKDLYFNEIEVRRNLRDTGIAFCAPNIAAQFVDNFDFQERDDMVRELLVNEEILCQHIHVDVLAEKYAASTVTDYATLLDTQKLLMERWFFPILPESRTCKDAMRSVSTYGVRRCIYITAPKRQDLNKQYHKIKSCYRNVHFPASLTVGKDCRIENAVIDENVEIGTNVIIKNCHIGMNVVVGDNCRLSNCVISDNAVIGNNCSIHPKTFIGDGVVVPDCTASEEDIDDGSRGDRCRIVLAHLPEEEDYAASAKNSYYEARFKHRTGFWKNTHLERRRTRTISQLGDHVSEHHSEKEEIEEESDGTPFFKESMQQAVDNMGSAEHKTSNLILEINSSKLAYNMTMEEVAKNVFLAFLKLDYCSDLAAIKKLAKEWIHVFTNYYSPHKNQIQLLLALEEHSHAHPEVAKIANHIIHYLYSECDVLQEEAILEWFGTLQAESDMYAKVKPIVEWLQESSDEEDSD</sequence>
<accession>A0AA39LTQ9</accession>
<dbReference type="Pfam" id="PF02020">
    <property type="entry name" value="W2"/>
    <property type="match status" value="1"/>
</dbReference>
<organism evidence="10 11">
    <name type="scientific">Steinernema hermaphroditum</name>
    <dbReference type="NCBI Taxonomy" id="289476"/>
    <lineage>
        <taxon>Eukaryota</taxon>
        <taxon>Metazoa</taxon>
        <taxon>Ecdysozoa</taxon>
        <taxon>Nematoda</taxon>
        <taxon>Chromadorea</taxon>
        <taxon>Rhabditida</taxon>
        <taxon>Tylenchina</taxon>
        <taxon>Panagrolaimomorpha</taxon>
        <taxon>Strongyloidoidea</taxon>
        <taxon>Steinernematidae</taxon>
        <taxon>Steinernema</taxon>
    </lineage>
</organism>
<dbReference type="InterPro" id="IPR044123">
    <property type="entry name" value="W2_eIF2B_epsilon"/>
</dbReference>
<gene>
    <name evidence="10" type="ORF">QR680_004474</name>
</gene>
<dbReference type="GO" id="GO:0003743">
    <property type="term" value="F:translation initiation factor activity"/>
    <property type="evidence" value="ECO:0007669"/>
    <property type="project" value="TreeGrafter"/>
</dbReference>
<dbReference type="PANTHER" id="PTHR45887">
    <property type="entry name" value="TRANSLATION INITIATION FACTOR EIF-2B SUBUNIT EPSILON"/>
    <property type="match status" value="1"/>
</dbReference>
<dbReference type="GO" id="GO:0005851">
    <property type="term" value="C:eukaryotic translation initiation factor 2B complex"/>
    <property type="evidence" value="ECO:0007669"/>
    <property type="project" value="TreeGrafter"/>
</dbReference>
<dbReference type="GO" id="GO:0005085">
    <property type="term" value="F:guanyl-nucleotide exchange factor activity"/>
    <property type="evidence" value="ECO:0007669"/>
    <property type="project" value="InterPro"/>
</dbReference>
<dbReference type="Gene3D" id="3.90.550.10">
    <property type="entry name" value="Spore Coat Polysaccharide Biosynthesis Protein SpsA, Chain A"/>
    <property type="match status" value="1"/>
</dbReference>
<dbReference type="PROSITE" id="PS51363">
    <property type="entry name" value="W2"/>
    <property type="match status" value="1"/>
</dbReference>
<evidence type="ECO:0000256" key="1">
    <source>
        <dbReference type="ARBA" id="ARBA00004514"/>
    </source>
</evidence>
<keyword evidence="4" id="KW-0396">Initiation factor</keyword>
<keyword evidence="11" id="KW-1185">Reference proteome</keyword>
<evidence type="ECO:0000313" key="11">
    <source>
        <dbReference type="Proteomes" id="UP001175271"/>
    </source>
</evidence>
<dbReference type="GO" id="GO:0031369">
    <property type="term" value="F:translation initiation factor binding"/>
    <property type="evidence" value="ECO:0007669"/>
    <property type="project" value="InterPro"/>
</dbReference>
<evidence type="ECO:0000256" key="2">
    <source>
        <dbReference type="ARBA" id="ARBA00007878"/>
    </source>
</evidence>
<dbReference type="InterPro" id="IPR016024">
    <property type="entry name" value="ARM-type_fold"/>
</dbReference>
<evidence type="ECO:0000313" key="10">
    <source>
        <dbReference type="EMBL" id="KAK0409322.1"/>
    </source>
</evidence>
<comment type="caution">
    <text evidence="10">The sequence shown here is derived from an EMBL/GenBank/DDBJ whole genome shotgun (WGS) entry which is preliminary data.</text>
</comment>
<comment type="similarity">
    <text evidence="2">Belongs to the eIF-2B gamma/epsilon subunits family.</text>
</comment>
<dbReference type="Gene3D" id="2.160.10.10">
    <property type="entry name" value="Hexapeptide repeat proteins"/>
    <property type="match status" value="1"/>
</dbReference>
<evidence type="ECO:0000256" key="7">
    <source>
        <dbReference type="ARBA" id="ARBA00044345"/>
    </source>
</evidence>
<dbReference type="InterPro" id="IPR029044">
    <property type="entry name" value="Nucleotide-diphossugar_trans"/>
</dbReference>